<keyword evidence="5 10" id="KW-0460">Magnesium</keyword>
<evidence type="ECO:0000256" key="9">
    <source>
        <dbReference type="ARBA" id="ARBA00038592"/>
    </source>
</evidence>
<keyword evidence="6 10" id="KW-0051">Antiviral defense</keyword>
<protein>
    <recommendedName>
        <fullName evidence="10">CRISPR-associated endonuclease Cas1</fullName>
        <ecNumber evidence="10">3.1.-.-</ecNumber>
    </recommendedName>
</protein>
<comment type="function">
    <text evidence="10">CRISPR (clustered regularly interspaced short palindromic repeat), is an adaptive immune system that provides protection against mobile genetic elements (viruses, transposable elements and conjugative plasmids). CRISPR clusters contain spacers, sequences complementary to antecedent mobile elements, and target invading nucleic acids. CRISPR clusters are transcribed and processed into CRISPR RNA (crRNA). Acts as a dsDNA endonuclease. Involved in the integration of spacer DNA into the CRISPR cassette.</text>
</comment>
<dbReference type="GO" id="GO:0043571">
    <property type="term" value="P:maintenance of CRISPR repeat elements"/>
    <property type="evidence" value="ECO:0007669"/>
    <property type="project" value="UniProtKB-UniRule"/>
</dbReference>
<comment type="subunit">
    <text evidence="9 10">Homodimer, forms a heterotetramer with a Cas2 homodimer.</text>
</comment>
<evidence type="ECO:0000256" key="4">
    <source>
        <dbReference type="ARBA" id="ARBA00022801"/>
    </source>
</evidence>
<accession>A0A0B4XKZ1</accession>
<dbReference type="NCBIfam" id="TIGR00287">
    <property type="entry name" value="cas1"/>
    <property type="match status" value="1"/>
</dbReference>
<reference evidence="11 12" key="1">
    <citation type="journal article" date="2012" name="J. Bacteriol.">
        <title>Genome sequence of an alkane-degrading bacterium, Alcanivorax pacificus type strain W11-5, isolated from deep sea sediment.</title>
        <authorList>
            <person name="Lai Q."/>
            <person name="Shao Z."/>
        </authorList>
    </citation>
    <scope>NUCLEOTIDE SEQUENCE [LARGE SCALE GENOMIC DNA]</scope>
    <source>
        <strain evidence="11 12">W11-5</strain>
    </source>
</reference>
<dbReference type="KEGG" id="apac:S7S_04665"/>
<keyword evidence="2 10" id="KW-0479">Metal-binding</keyword>
<organism evidence="11 12">
    <name type="scientific">Isoalcanivorax pacificus W11-5</name>
    <dbReference type="NCBI Taxonomy" id="391936"/>
    <lineage>
        <taxon>Bacteria</taxon>
        <taxon>Pseudomonadati</taxon>
        <taxon>Pseudomonadota</taxon>
        <taxon>Gammaproteobacteria</taxon>
        <taxon>Oceanospirillales</taxon>
        <taxon>Alcanivoracaceae</taxon>
        <taxon>Isoalcanivorax</taxon>
    </lineage>
</organism>
<keyword evidence="7 10" id="KW-0238">DNA-binding</keyword>
<dbReference type="HOGENOM" id="CLU_055263_1_0_6"/>
<feature type="binding site" evidence="10">
    <location>
        <position position="150"/>
    </location>
    <ligand>
        <name>Mn(2+)</name>
        <dbReference type="ChEBI" id="CHEBI:29035"/>
    </ligand>
</feature>
<dbReference type="InterPro" id="IPR002729">
    <property type="entry name" value="CRISPR-assoc_Cas1"/>
</dbReference>
<dbReference type="InterPro" id="IPR050646">
    <property type="entry name" value="Cas1"/>
</dbReference>
<evidence type="ECO:0000256" key="6">
    <source>
        <dbReference type="ARBA" id="ARBA00023118"/>
    </source>
</evidence>
<dbReference type="GO" id="GO:0004520">
    <property type="term" value="F:DNA endonuclease activity"/>
    <property type="evidence" value="ECO:0007669"/>
    <property type="project" value="InterPro"/>
</dbReference>
<sequence>MSEQHILLVESPCALNIHLECLKVSRKGMEPLRLLPSDIAVLCLHHHTVQLSVHVLRKLTEAGAAILVTDDRHQPAGLMLQDYGRPNAVVRLRQQIALEQSGQDRLVWQQLVSWKLRTQSRLLGKLERRSTARLARLAEAVEPGDAGHLEGQGARLYWRDLFDVPFKRQKRGAEDPINTRLNFGYALLRSLVARELAFAALRPEIGVGHRSTENPFNLADDFLEPYRFLVDEIVVSYPPDENSEFDAQSRKRLISDLFEQTVCLNGQDFRLPAAIRKTVASYLRILEAGGGGRRRKLELPECP</sequence>
<keyword evidence="3 10" id="KW-0255">Endonuclease</keyword>
<evidence type="ECO:0000313" key="12">
    <source>
        <dbReference type="Proteomes" id="UP000006764"/>
    </source>
</evidence>
<dbReference type="HAMAP" id="MF_01470">
    <property type="entry name" value="Cas1"/>
    <property type="match status" value="1"/>
</dbReference>
<dbReference type="NCBIfam" id="TIGR03639">
    <property type="entry name" value="cas1_NMENI"/>
    <property type="match status" value="1"/>
</dbReference>
<keyword evidence="4 10" id="KW-0378">Hydrolase</keyword>
<evidence type="ECO:0000256" key="10">
    <source>
        <dbReference type="HAMAP-Rule" id="MF_01470"/>
    </source>
</evidence>
<dbReference type="EMBL" id="CP004387">
    <property type="protein sequence ID" value="AJD47355.1"/>
    <property type="molecule type" value="Genomic_DNA"/>
</dbReference>
<dbReference type="GO" id="GO:0051607">
    <property type="term" value="P:defense response to virus"/>
    <property type="evidence" value="ECO:0007669"/>
    <property type="project" value="UniProtKB-UniRule"/>
</dbReference>
<evidence type="ECO:0000313" key="11">
    <source>
        <dbReference type="EMBL" id="AJD47355.1"/>
    </source>
</evidence>
<dbReference type="RefSeq" id="WP_008738262.1">
    <property type="nucleotide sequence ID" value="NZ_CP004387.1"/>
</dbReference>
<name>A0A0B4XKZ1_9GAMM</name>
<dbReference type="EC" id="3.1.-.-" evidence="10"/>
<dbReference type="Pfam" id="PF01867">
    <property type="entry name" value="Cas_Cas1"/>
    <property type="match status" value="1"/>
</dbReference>
<keyword evidence="8 10" id="KW-0464">Manganese</keyword>
<dbReference type="Proteomes" id="UP000006764">
    <property type="component" value="Chromosome"/>
</dbReference>
<keyword evidence="12" id="KW-1185">Reference proteome</keyword>
<dbReference type="Gene3D" id="1.20.120.920">
    <property type="entry name" value="CRISPR-associated endonuclease Cas1, C-terminal domain"/>
    <property type="match status" value="1"/>
</dbReference>
<evidence type="ECO:0000256" key="3">
    <source>
        <dbReference type="ARBA" id="ARBA00022759"/>
    </source>
</evidence>
<dbReference type="AlphaFoldDB" id="A0A0B4XKZ1"/>
<proteinExistence type="inferred from homology"/>
<dbReference type="GO" id="GO:0046872">
    <property type="term" value="F:metal ion binding"/>
    <property type="evidence" value="ECO:0007669"/>
    <property type="project" value="UniProtKB-UniRule"/>
</dbReference>
<evidence type="ECO:0000256" key="2">
    <source>
        <dbReference type="ARBA" id="ARBA00022723"/>
    </source>
</evidence>
<evidence type="ECO:0000256" key="8">
    <source>
        <dbReference type="ARBA" id="ARBA00023211"/>
    </source>
</evidence>
<comment type="cofactor">
    <cofactor evidence="10">
        <name>Mg(2+)</name>
        <dbReference type="ChEBI" id="CHEBI:18420"/>
    </cofactor>
    <cofactor evidence="10">
        <name>Mn(2+)</name>
        <dbReference type="ChEBI" id="CHEBI:29035"/>
    </cofactor>
</comment>
<gene>
    <name evidence="10" type="primary">cas1</name>
    <name evidence="11" type="ORF">S7S_04665</name>
</gene>
<feature type="binding site" evidence="10">
    <location>
        <position position="224"/>
    </location>
    <ligand>
        <name>Mn(2+)</name>
        <dbReference type="ChEBI" id="CHEBI:29035"/>
    </ligand>
</feature>
<keyword evidence="1 10" id="KW-0540">Nuclease</keyword>
<dbReference type="InterPro" id="IPR042206">
    <property type="entry name" value="CRISPR-assoc_Cas1_C"/>
</dbReference>
<dbReference type="GO" id="GO:0016787">
    <property type="term" value="F:hydrolase activity"/>
    <property type="evidence" value="ECO:0007669"/>
    <property type="project" value="UniProtKB-KW"/>
</dbReference>
<dbReference type="InterPro" id="IPR019855">
    <property type="entry name" value="CRISPR-assoc_Cas1_NMENI"/>
</dbReference>
<dbReference type="GO" id="GO:0003677">
    <property type="term" value="F:DNA binding"/>
    <property type="evidence" value="ECO:0007669"/>
    <property type="project" value="UniProtKB-KW"/>
</dbReference>
<comment type="similarity">
    <text evidence="10">Belongs to the CRISPR-associated endonuclease Cas1 family.</text>
</comment>
<evidence type="ECO:0000256" key="5">
    <source>
        <dbReference type="ARBA" id="ARBA00022842"/>
    </source>
</evidence>
<dbReference type="PANTHER" id="PTHR34353:SF2">
    <property type="entry name" value="CRISPR-ASSOCIATED ENDONUCLEASE CAS1 1"/>
    <property type="match status" value="1"/>
</dbReference>
<evidence type="ECO:0000256" key="7">
    <source>
        <dbReference type="ARBA" id="ARBA00023125"/>
    </source>
</evidence>
<dbReference type="STRING" id="391936.S7S_04665"/>
<dbReference type="PANTHER" id="PTHR34353">
    <property type="entry name" value="CRISPR-ASSOCIATED ENDONUCLEASE CAS1 1"/>
    <property type="match status" value="1"/>
</dbReference>
<feature type="binding site" evidence="10">
    <location>
        <position position="209"/>
    </location>
    <ligand>
        <name>Mn(2+)</name>
        <dbReference type="ChEBI" id="CHEBI:29035"/>
    </ligand>
</feature>
<evidence type="ECO:0000256" key="1">
    <source>
        <dbReference type="ARBA" id="ARBA00022722"/>
    </source>
</evidence>